<comment type="similarity">
    <text evidence="1">Belongs to the type-B carboxylesterase/lipase family.</text>
</comment>
<accession>A0A1C7MHA3</accession>
<evidence type="ECO:0000256" key="1">
    <source>
        <dbReference type="ARBA" id="ARBA00005964"/>
    </source>
</evidence>
<dbReference type="InterPro" id="IPR050654">
    <property type="entry name" value="AChE-related_enzymes"/>
</dbReference>
<evidence type="ECO:0000256" key="2">
    <source>
        <dbReference type="ARBA" id="ARBA00022801"/>
    </source>
</evidence>
<organism evidence="5 6">
    <name type="scientific">Grifola frondosa</name>
    <name type="common">Maitake</name>
    <name type="synonym">Polyporus frondosus</name>
    <dbReference type="NCBI Taxonomy" id="5627"/>
    <lineage>
        <taxon>Eukaryota</taxon>
        <taxon>Fungi</taxon>
        <taxon>Dikarya</taxon>
        <taxon>Basidiomycota</taxon>
        <taxon>Agaricomycotina</taxon>
        <taxon>Agaricomycetes</taxon>
        <taxon>Polyporales</taxon>
        <taxon>Grifolaceae</taxon>
        <taxon>Grifola</taxon>
    </lineage>
</organism>
<dbReference type="Gene3D" id="3.40.50.1820">
    <property type="entry name" value="alpha/beta hydrolase"/>
    <property type="match status" value="1"/>
</dbReference>
<evidence type="ECO:0000313" key="5">
    <source>
        <dbReference type="EMBL" id="OBZ76208.1"/>
    </source>
</evidence>
<dbReference type="InterPro" id="IPR029058">
    <property type="entry name" value="AB_hydrolase_fold"/>
</dbReference>
<keyword evidence="2" id="KW-0378">Hydrolase</keyword>
<dbReference type="PANTHER" id="PTHR43918:SF4">
    <property type="entry name" value="CARBOXYLIC ESTER HYDROLASE"/>
    <property type="match status" value="1"/>
</dbReference>
<dbReference type="Proteomes" id="UP000092993">
    <property type="component" value="Unassembled WGS sequence"/>
</dbReference>
<dbReference type="GO" id="GO:0052689">
    <property type="term" value="F:carboxylic ester hydrolase activity"/>
    <property type="evidence" value="ECO:0007669"/>
    <property type="project" value="TreeGrafter"/>
</dbReference>
<reference evidence="5 6" key="1">
    <citation type="submission" date="2016-03" db="EMBL/GenBank/DDBJ databases">
        <title>Whole genome sequencing of Grifola frondosa 9006-11.</title>
        <authorList>
            <person name="Min B."/>
            <person name="Park H."/>
            <person name="Kim J.-G."/>
            <person name="Cho H."/>
            <person name="Oh Y.-L."/>
            <person name="Kong W.-S."/>
            <person name="Choi I.-G."/>
        </authorList>
    </citation>
    <scope>NUCLEOTIDE SEQUENCE [LARGE SCALE GENOMIC DNA]</scope>
    <source>
        <strain evidence="5 6">9006-11</strain>
    </source>
</reference>
<dbReference type="InterPro" id="IPR002018">
    <property type="entry name" value="CarbesteraseB"/>
</dbReference>
<name>A0A1C7MHA3_GRIFR</name>
<proteinExistence type="inferred from homology"/>
<dbReference type="Pfam" id="PF00135">
    <property type="entry name" value="COesterase"/>
    <property type="match status" value="1"/>
</dbReference>
<dbReference type="OrthoDB" id="408631at2759"/>
<feature type="domain" description="Carboxylesterase type B" evidence="4">
    <location>
        <begin position="72"/>
        <end position="190"/>
    </location>
</feature>
<dbReference type="SUPFAM" id="SSF53474">
    <property type="entry name" value="alpha/beta-Hydrolases"/>
    <property type="match status" value="1"/>
</dbReference>
<protein>
    <submittedName>
        <fullName evidence="5">Lipase 2</fullName>
    </submittedName>
</protein>
<sequence length="215" mass="23649">MKPLSLKHVPAAFTGPKKQRRTMTLGPTSTPPDLVLTVDALLALYPNDPALGSPYNTGKETFGQGSHFKRGASMAGDWVFEALRRTWSHAASRLGMKTFGYHFTDPQAPNEDPFSVQTGVNHEGEVTYVFGGPAFAGTPVPANLLSLAMMDYWISFAVELDPNDGRGSKRPHWPQYTPDNEVLLQLNGGNMTVIPDDYRNIPIAFISAIPEEFQR</sequence>
<dbReference type="EMBL" id="LUGG01000003">
    <property type="protein sequence ID" value="OBZ76208.1"/>
    <property type="molecule type" value="Genomic_DNA"/>
</dbReference>
<keyword evidence="6" id="KW-1185">Reference proteome</keyword>
<dbReference type="PANTHER" id="PTHR43918">
    <property type="entry name" value="ACETYLCHOLINESTERASE"/>
    <property type="match status" value="1"/>
</dbReference>
<evidence type="ECO:0000256" key="3">
    <source>
        <dbReference type="SAM" id="MobiDB-lite"/>
    </source>
</evidence>
<dbReference type="STRING" id="5627.A0A1C7MHA3"/>
<evidence type="ECO:0000259" key="4">
    <source>
        <dbReference type="Pfam" id="PF00135"/>
    </source>
</evidence>
<evidence type="ECO:0000313" key="6">
    <source>
        <dbReference type="Proteomes" id="UP000092993"/>
    </source>
</evidence>
<dbReference type="AlphaFoldDB" id="A0A1C7MHA3"/>
<gene>
    <name evidence="5" type="primary">LIP2_2</name>
    <name evidence="5" type="ORF">A0H81_02973</name>
</gene>
<comment type="caution">
    <text evidence="5">The sequence shown here is derived from an EMBL/GenBank/DDBJ whole genome shotgun (WGS) entry which is preliminary data.</text>
</comment>
<feature type="region of interest" description="Disordered" evidence="3">
    <location>
        <begin position="9"/>
        <end position="30"/>
    </location>
</feature>
<dbReference type="OMA" id="YNTGKET"/>